<dbReference type="Gene3D" id="4.10.95.10">
    <property type="entry name" value="Cytochrome c oxidase, subunit VIa"/>
    <property type="match status" value="1"/>
</dbReference>
<evidence type="ECO:0000313" key="6">
    <source>
        <dbReference type="EnsemblMetazoa" id="SCAU002936-PA"/>
    </source>
</evidence>
<dbReference type="Pfam" id="PF02046">
    <property type="entry name" value="COX6A"/>
    <property type="match status" value="1"/>
</dbReference>
<dbReference type="InterPro" id="IPR036418">
    <property type="entry name" value="Cyt_c_oxidase_su6a_sf"/>
</dbReference>
<evidence type="ECO:0000256" key="3">
    <source>
        <dbReference type="ARBA" id="ARBA00022946"/>
    </source>
</evidence>
<keyword evidence="7" id="KW-1185">Reference proteome</keyword>
<dbReference type="STRING" id="35570.A0A1I8NXL6"/>
<evidence type="ECO:0000256" key="5">
    <source>
        <dbReference type="ARBA" id="ARBA00023136"/>
    </source>
</evidence>
<dbReference type="SUPFAM" id="SSF81411">
    <property type="entry name" value="Mitochondrial cytochrome c oxidase subunit VIa"/>
    <property type="match status" value="1"/>
</dbReference>
<evidence type="ECO:0000313" key="7">
    <source>
        <dbReference type="Proteomes" id="UP000095300"/>
    </source>
</evidence>
<proteinExistence type="predicted"/>
<reference evidence="6" key="1">
    <citation type="submission" date="2020-05" db="UniProtKB">
        <authorList>
            <consortium name="EnsemblMetazoa"/>
        </authorList>
    </citation>
    <scope>IDENTIFICATION</scope>
    <source>
        <strain evidence="6">USDA</strain>
    </source>
</reference>
<keyword evidence="5" id="KW-0472">Membrane</keyword>
<evidence type="ECO:0000256" key="4">
    <source>
        <dbReference type="ARBA" id="ARBA00023128"/>
    </source>
</evidence>
<name>A0A1I8NXL6_STOCA</name>
<dbReference type="Proteomes" id="UP000095300">
    <property type="component" value="Unassembled WGS sequence"/>
</dbReference>
<dbReference type="VEuPathDB" id="VectorBase:SCAU002936"/>
<dbReference type="InterPro" id="IPR001349">
    <property type="entry name" value="Cyt_c_oxidase_su6a"/>
</dbReference>
<gene>
    <name evidence="6" type="primary">106092311</name>
</gene>
<evidence type="ECO:0000256" key="2">
    <source>
        <dbReference type="ARBA" id="ARBA00022792"/>
    </source>
</evidence>
<dbReference type="EnsemblMetazoa" id="SCAU002936-RA">
    <property type="protein sequence ID" value="SCAU002936-PA"/>
    <property type="gene ID" value="SCAU002936"/>
</dbReference>
<protein>
    <submittedName>
        <fullName evidence="6">Uncharacterized protein</fullName>
    </submittedName>
</protein>
<organism evidence="6 7">
    <name type="scientific">Stomoxys calcitrans</name>
    <name type="common">Stable fly</name>
    <name type="synonym">Conops calcitrans</name>
    <dbReference type="NCBI Taxonomy" id="35570"/>
    <lineage>
        <taxon>Eukaryota</taxon>
        <taxon>Metazoa</taxon>
        <taxon>Ecdysozoa</taxon>
        <taxon>Arthropoda</taxon>
        <taxon>Hexapoda</taxon>
        <taxon>Insecta</taxon>
        <taxon>Pterygota</taxon>
        <taxon>Neoptera</taxon>
        <taxon>Endopterygota</taxon>
        <taxon>Diptera</taxon>
        <taxon>Brachycera</taxon>
        <taxon>Muscomorpha</taxon>
        <taxon>Muscoidea</taxon>
        <taxon>Muscidae</taxon>
        <taxon>Stomoxys</taxon>
    </lineage>
</organism>
<keyword evidence="2" id="KW-0999">Mitochondrion inner membrane</keyword>
<comment type="subcellular location">
    <subcellularLocation>
        <location evidence="1">Mitochondrion inner membrane</location>
    </subcellularLocation>
</comment>
<accession>A0A1I8NXL6</accession>
<keyword evidence="3" id="KW-0809">Transit peptide</keyword>
<dbReference type="AlphaFoldDB" id="A0A1I8NXL6"/>
<dbReference type="GO" id="GO:0005743">
    <property type="term" value="C:mitochondrial inner membrane"/>
    <property type="evidence" value="ECO:0007669"/>
    <property type="project" value="UniProtKB-SubCell"/>
</dbReference>
<evidence type="ECO:0000256" key="1">
    <source>
        <dbReference type="ARBA" id="ARBA00004273"/>
    </source>
</evidence>
<keyword evidence="4" id="KW-0496">Mitochondrion</keyword>
<sequence length="221" mass="26104">MLHFKFLIANAQCYILRCCSNAGITSGPMKIAQRKLENQTKLTDAFFNKINLQLVNKTSTNNAGSTGAPGNKKSDHSFKKPISECNSTFIVNKCDIYKKPKANSEPFRILSYFMLPIILVYSNYILTQHEEEEKEQFFVPYEYMYKRLKRFAWGEGRKSFFHGPYNFIPEEEQHVKRLNKWDIEKEMRKALRDQHAKEELLKRQLRHRSEANKLQLIKNEE</sequence>